<organism evidence="8 9">
    <name type="scientific">Moorella mulderi DSM 14980</name>
    <dbReference type="NCBI Taxonomy" id="1122241"/>
    <lineage>
        <taxon>Bacteria</taxon>
        <taxon>Bacillati</taxon>
        <taxon>Bacillota</taxon>
        <taxon>Clostridia</taxon>
        <taxon>Neomoorellales</taxon>
        <taxon>Neomoorellaceae</taxon>
        <taxon>Neomoorella</taxon>
    </lineage>
</organism>
<dbReference type="Proteomes" id="UP000075670">
    <property type="component" value="Unassembled WGS sequence"/>
</dbReference>
<gene>
    <name evidence="5 8" type="primary">nuoN</name>
    <name evidence="8" type="ORF">MOMUL_16670</name>
</gene>
<comment type="catalytic activity">
    <reaction evidence="5">
        <text>a quinone + NADH + 5 H(+)(in) = a quinol + NAD(+) + 4 H(+)(out)</text>
        <dbReference type="Rhea" id="RHEA:57888"/>
        <dbReference type="ChEBI" id="CHEBI:15378"/>
        <dbReference type="ChEBI" id="CHEBI:24646"/>
        <dbReference type="ChEBI" id="CHEBI:57540"/>
        <dbReference type="ChEBI" id="CHEBI:57945"/>
        <dbReference type="ChEBI" id="CHEBI:132124"/>
    </reaction>
</comment>
<feature type="transmembrane region" description="Helical" evidence="5">
    <location>
        <begin position="397"/>
        <end position="417"/>
    </location>
</feature>
<dbReference type="GO" id="GO:0008137">
    <property type="term" value="F:NADH dehydrogenase (ubiquinone) activity"/>
    <property type="evidence" value="ECO:0007669"/>
    <property type="project" value="InterPro"/>
</dbReference>
<keyword evidence="9" id="KW-1185">Reference proteome</keyword>
<evidence type="ECO:0000259" key="7">
    <source>
        <dbReference type="Pfam" id="PF00361"/>
    </source>
</evidence>
<comment type="subcellular location">
    <subcellularLocation>
        <location evidence="5">Cell membrane</location>
        <topology evidence="5">Multi-pass membrane protein</topology>
    </subcellularLocation>
    <subcellularLocation>
        <location evidence="1">Endomembrane system</location>
        <topology evidence="1">Multi-pass membrane protein</topology>
    </subcellularLocation>
    <subcellularLocation>
        <location evidence="6">Membrane</location>
        <topology evidence="6">Multi-pass membrane protein</topology>
    </subcellularLocation>
</comment>
<evidence type="ECO:0000256" key="5">
    <source>
        <dbReference type="HAMAP-Rule" id="MF_00445"/>
    </source>
</evidence>
<dbReference type="GO" id="GO:0012505">
    <property type="term" value="C:endomembrane system"/>
    <property type="evidence" value="ECO:0007669"/>
    <property type="project" value="UniProtKB-SubCell"/>
</dbReference>
<feature type="transmembrane region" description="Helical" evidence="5">
    <location>
        <begin position="156"/>
        <end position="178"/>
    </location>
</feature>
<name>A0A151AX16_9FIRM</name>
<feature type="transmembrane region" description="Helical" evidence="5">
    <location>
        <begin position="34"/>
        <end position="52"/>
    </location>
</feature>
<keyword evidence="3 5" id="KW-1133">Transmembrane helix</keyword>
<feature type="transmembrane region" description="Helical" evidence="5">
    <location>
        <begin position="437"/>
        <end position="458"/>
    </location>
</feature>
<dbReference type="RefSeq" id="WP_062283875.1">
    <property type="nucleotide sequence ID" value="NZ_LTBC01000005.1"/>
</dbReference>
<reference evidence="8 9" key="1">
    <citation type="submission" date="2016-02" db="EMBL/GenBank/DDBJ databases">
        <title>Genome sequence of Moorella mulderi DSM 14980.</title>
        <authorList>
            <person name="Poehlein A."/>
            <person name="Daniel R."/>
        </authorList>
    </citation>
    <scope>NUCLEOTIDE SEQUENCE [LARGE SCALE GENOMIC DNA]</scope>
    <source>
        <strain evidence="8 9">DSM 14980</strain>
    </source>
</reference>
<comment type="similarity">
    <text evidence="5">Belongs to the complex I subunit 2 family.</text>
</comment>
<keyword evidence="5" id="KW-0874">Quinone</keyword>
<evidence type="ECO:0000313" key="8">
    <source>
        <dbReference type="EMBL" id="KYH32092.1"/>
    </source>
</evidence>
<feature type="transmembrane region" description="Helical" evidence="5">
    <location>
        <begin position="234"/>
        <end position="258"/>
    </location>
</feature>
<evidence type="ECO:0000256" key="1">
    <source>
        <dbReference type="ARBA" id="ARBA00004127"/>
    </source>
</evidence>
<accession>A0A151AX16</accession>
<keyword evidence="4 5" id="KW-0472">Membrane</keyword>
<dbReference type="AlphaFoldDB" id="A0A151AX16"/>
<keyword evidence="5" id="KW-1003">Cell membrane</keyword>
<feature type="transmembrane region" description="Helical" evidence="5">
    <location>
        <begin position="125"/>
        <end position="144"/>
    </location>
</feature>
<dbReference type="Pfam" id="PF00361">
    <property type="entry name" value="Proton_antipo_M"/>
    <property type="match status" value="1"/>
</dbReference>
<feature type="transmembrane region" description="Helical" evidence="5">
    <location>
        <begin position="72"/>
        <end position="90"/>
    </location>
</feature>
<keyword evidence="5" id="KW-1278">Translocase</keyword>
<feature type="transmembrane region" description="Helical" evidence="5">
    <location>
        <begin position="198"/>
        <end position="222"/>
    </location>
</feature>
<comment type="subunit">
    <text evidence="5">NDH-1 is composed of 14 different subunits. Subunits NuoA, H, J, K, L, M, N constitute the membrane sector of the complex.</text>
</comment>
<feature type="transmembrane region" description="Helical" evidence="5">
    <location>
        <begin position="102"/>
        <end position="119"/>
    </location>
</feature>
<keyword evidence="5" id="KW-0813">Transport</keyword>
<dbReference type="PANTHER" id="PTHR22773">
    <property type="entry name" value="NADH DEHYDROGENASE"/>
    <property type="match status" value="1"/>
</dbReference>
<evidence type="ECO:0000256" key="3">
    <source>
        <dbReference type="ARBA" id="ARBA00022989"/>
    </source>
</evidence>
<evidence type="ECO:0000313" key="9">
    <source>
        <dbReference type="Proteomes" id="UP000075670"/>
    </source>
</evidence>
<proteinExistence type="inferred from homology"/>
<evidence type="ECO:0000256" key="2">
    <source>
        <dbReference type="ARBA" id="ARBA00022692"/>
    </source>
</evidence>
<dbReference type="PATRIC" id="fig|1122241.3.peg.1757"/>
<sequence length="476" mass="50476">MANLYLLTVEILTAALGLGLLALGLLVPKSDRRGIGYVAAAGLAGLMVAAFSMRDASGVVLGGYVIDPFGTYFKILFLAAALLTAVCSFDYVEKMGFNQGEYYALLVLATLGMMVLASSGELISLYLGLELMTITFCILAAYHLNDAKSAEAGIKYVLLGAMSSAILLYGLSLVYGASGSTVIKQIGQTVAASGASPALLLGTIFLLAGFAFKVTAVPFHMWSPDVYEGAPTPVTGFLSVASKAAGFAALVRVFFGALPDLHNFWVQLFIALAVLTMVLGNLVAIPQTNIKRLLAYSSISQAGYLLLGVVSFSVLGIGAIMYYAMLYVFGNMGAFMAATAFYNTEGSDEIKDYAGLARRSPLVAAVMLFSLLSLAGIPPMAGFVGKFYLFMSIISRGYIWLAILGILMSMVSVYYYLLVAKAMYLGNPPEGSRPVRVAPGLQVAMVVSLLVLFILGIYPTPLTDYAMNSAMSFFMP</sequence>
<dbReference type="InterPro" id="IPR010096">
    <property type="entry name" value="NADH-Q_OxRdtase_suN/2"/>
</dbReference>
<dbReference type="GO" id="GO:0048038">
    <property type="term" value="F:quinone binding"/>
    <property type="evidence" value="ECO:0007669"/>
    <property type="project" value="UniProtKB-KW"/>
</dbReference>
<evidence type="ECO:0000256" key="6">
    <source>
        <dbReference type="RuleBase" id="RU000320"/>
    </source>
</evidence>
<feature type="transmembrane region" description="Helical" evidence="5">
    <location>
        <begin position="304"/>
        <end position="325"/>
    </location>
</feature>
<dbReference type="GO" id="GO:0050136">
    <property type="term" value="F:NADH dehydrogenase (quinone) (non-electrogenic) activity"/>
    <property type="evidence" value="ECO:0007669"/>
    <property type="project" value="UniProtKB-UniRule"/>
</dbReference>
<comment type="caution">
    <text evidence="8">The sequence shown here is derived from an EMBL/GenBank/DDBJ whole genome shotgun (WGS) entry which is preliminary data.</text>
</comment>
<evidence type="ECO:0000256" key="4">
    <source>
        <dbReference type="ARBA" id="ARBA00023136"/>
    </source>
</evidence>
<feature type="transmembrane region" description="Helical" evidence="5">
    <location>
        <begin position="264"/>
        <end position="284"/>
    </location>
</feature>
<dbReference type="EMBL" id="LTBC01000005">
    <property type="protein sequence ID" value="KYH32092.1"/>
    <property type="molecule type" value="Genomic_DNA"/>
</dbReference>
<dbReference type="GO" id="GO:0005886">
    <property type="term" value="C:plasma membrane"/>
    <property type="evidence" value="ECO:0007669"/>
    <property type="project" value="UniProtKB-SubCell"/>
</dbReference>
<dbReference type="OrthoDB" id="9807568at2"/>
<comment type="function">
    <text evidence="5">NDH-1 shuttles electrons from NADH, via FMN and iron-sulfur (Fe-S) centers, to quinones in the respiratory chain. The immediate electron acceptor for the enzyme in this species is believed to be a menaquinone. Couples the redox reaction to proton translocation (for every two electrons transferred, four hydrogen ions are translocated across the cytoplasmic membrane), and thus conserves the redox energy in a proton gradient.</text>
</comment>
<feature type="domain" description="NADH:quinone oxidoreductase/Mrp antiporter transmembrane" evidence="7">
    <location>
        <begin position="119"/>
        <end position="410"/>
    </location>
</feature>
<protein>
    <recommendedName>
        <fullName evidence="5">NADH-quinone oxidoreductase subunit N</fullName>
        <ecNumber evidence="5">7.1.1.-</ecNumber>
    </recommendedName>
    <alternativeName>
        <fullName evidence="5">NADH dehydrogenase I subunit N</fullName>
    </alternativeName>
    <alternativeName>
        <fullName evidence="5">NDH-1 subunit N</fullName>
    </alternativeName>
</protein>
<feature type="transmembrane region" description="Helical" evidence="5">
    <location>
        <begin position="362"/>
        <end position="385"/>
    </location>
</feature>
<feature type="transmembrane region" description="Helical" evidence="5">
    <location>
        <begin position="6"/>
        <end position="27"/>
    </location>
</feature>
<dbReference type="GO" id="GO:0042773">
    <property type="term" value="P:ATP synthesis coupled electron transport"/>
    <property type="evidence" value="ECO:0007669"/>
    <property type="project" value="InterPro"/>
</dbReference>
<dbReference type="EC" id="7.1.1.-" evidence="5"/>
<dbReference type="HAMAP" id="MF_00445">
    <property type="entry name" value="NDH1_NuoN_1"/>
    <property type="match status" value="1"/>
</dbReference>
<dbReference type="NCBIfam" id="TIGR01770">
    <property type="entry name" value="NDH_I_N"/>
    <property type="match status" value="1"/>
</dbReference>
<keyword evidence="2 5" id="KW-0812">Transmembrane</keyword>
<keyword evidence="8" id="KW-0560">Oxidoreductase</keyword>
<dbReference type="InterPro" id="IPR001750">
    <property type="entry name" value="ND/Mrp_TM"/>
</dbReference>
<keyword evidence="5" id="KW-0520">NAD</keyword>